<proteinExistence type="predicted"/>
<reference evidence="1 2" key="1">
    <citation type="journal article" date="2013" name="Mar. Genomics">
        <title>Expression of sulfatases in Rhodopirellula baltica and the diversity of sulfatases in the genus Rhodopirellula.</title>
        <authorList>
            <person name="Wegner C.E."/>
            <person name="Richter-Heitmann T."/>
            <person name="Klindworth A."/>
            <person name="Klockow C."/>
            <person name="Richter M."/>
            <person name="Achstetter T."/>
            <person name="Glockner F.O."/>
            <person name="Harder J."/>
        </authorList>
    </citation>
    <scope>NUCLEOTIDE SEQUENCE [LARGE SCALE GENOMIC DNA]</scope>
    <source>
        <strain evidence="1 2">SM1</strain>
    </source>
</reference>
<accession>M5RPW2</accession>
<dbReference type="Proteomes" id="UP000011991">
    <property type="component" value="Unassembled WGS sequence"/>
</dbReference>
<dbReference type="AlphaFoldDB" id="M5RPW2"/>
<sequence length="56" mass="6257">MASWSGYDNTEKHGKHFVAARREPNAIYFGSGTRQSSWCFSSKDGNSGESHYLSIL</sequence>
<keyword evidence="2" id="KW-1185">Reference proteome</keyword>
<organism evidence="1 2">
    <name type="scientific">Rhodopirellula maiorica SM1</name>
    <dbReference type="NCBI Taxonomy" id="1265738"/>
    <lineage>
        <taxon>Bacteria</taxon>
        <taxon>Pseudomonadati</taxon>
        <taxon>Planctomycetota</taxon>
        <taxon>Planctomycetia</taxon>
        <taxon>Pirellulales</taxon>
        <taxon>Pirellulaceae</taxon>
        <taxon>Novipirellula</taxon>
    </lineage>
</organism>
<evidence type="ECO:0000313" key="2">
    <source>
        <dbReference type="Proteomes" id="UP000011991"/>
    </source>
</evidence>
<protein>
    <submittedName>
        <fullName evidence="1">Uncharacterized protein</fullName>
    </submittedName>
</protein>
<comment type="caution">
    <text evidence="1">The sequence shown here is derived from an EMBL/GenBank/DDBJ whole genome shotgun (WGS) entry which is preliminary data.</text>
</comment>
<gene>
    <name evidence="1" type="ORF">RMSM_01755</name>
</gene>
<evidence type="ECO:0000313" key="1">
    <source>
        <dbReference type="EMBL" id="EMI21320.1"/>
    </source>
</evidence>
<name>M5RPW2_9BACT</name>
<dbReference type="EMBL" id="ANOG01000259">
    <property type="protein sequence ID" value="EMI21320.1"/>
    <property type="molecule type" value="Genomic_DNA"/>
</dbReference>